<sequence>MDSAALALAHLVPSIRCLRNTTTGFPPVAPPLPQRSRTPPKNRLIVSRKSLGYSTSAVDSTSTTPLAGGMQDAQTPPALAGSPPMTLSFGGLGSSFAAAAPPAKSRSCAICPPAAKHAAHHHRLDAARPSPPSTPFPHPLLARATPPFISSPDPTLLSAAFTHGSPPQVRSTAKVPKATALGDLSDQIEVGARGEILDLKNTVNGMVVRLRSLTAEVTHVTLEVGSQGKEEGKRTYRTSRGLV</sequence>
<proteinExistence type="predicted"/>
<evidence type="ECO:0000313" key="2">
    <source>
        <dbReference type="EMBL" id="KAF5309006.1"/>
    </source>
</evidence>
<evidence type="ECO:0000259" key="1">
    <source>
        <dbReference type="PROSITE" id="PS50885"/>
    </source>
</evidence>
<dbReference type="GO" id="GO:0016020">
    <property type="term" value="C:membrane"/>
    <property type="evidence" value="ECO:0007669"/>
    <property type="project" value="InterPro"/>
</dbReference>
<dbReference type="EMBL" id="JAACJK010000261">
    <property type="protein sequence ID" value="KAF5309006.1"/>
    <property type="molecule type" value="Genomic_DNA"/>
</dbReference>
<keyword evidence="3" id="KW-1185">Reference proteome</keyword>
<dbReference type="Gene3D" id="1.20.120.1530">
    <property type="match status" value="1"/>
</dbReference>
<dbReference type="InterPro" id="IPR003660">
    <property type="entry name" value="HAMP_dom"/>
</dbReference>
<gene>
    <name evidence="2" type="ORF">D9611_015160</name>
</gene>
<accession>A0A8H5AQ04</accession>
<reference evidence="2 3" key="1">
    <citation type="journal article" date="2020" name="ISME J.">
        <title>Uncovering the hidden diversity of litter-decomposition mechanisms in mushroom-forming fungi.</title>
        <authorList>
            <person name="Floudas D."/>
            <person name="Bentzer J."/>
            <person name="Ahren D."/>
            <person name="Johansson T."/>
            <person name="Persson P."/>
            <person name="Tunlid A."/>
        </authorList>
    </citation>
    <scope>NUCLEOTIDE SEQUENCE [LARGE SCALE GENOMIC DNA]</scope>
    <source>
        <strain evidence="2 3">CBS 175.51</strain>
    </source>
</reference>
<dbReference type="GO" id="GO:0007165">
    <property type="term" value="P:signal transduction"/>
    <property type="evidence" value="ECO:0007669"/>
    <property type="project" value="InterPro"/>
</dbReference>
<protein>
    <recommendedName>
        <fullName evidence="1">HAMP domain-containing protein</fullName>
    </recommendedName>
</protein>
<dbReference type="AlphaFoldDB" id="A0A8H5AQ04"/>
<evidence type="ECO:0000313" key="3">
    <source>
        <dbReference type="Proteomes" id="UP000541558"/>
    </source>
</evidence>
<comment type="caution">
    <text evidence="2">The sequence shown here is derived from an EMBL/GenBank/DDBJ whole genome shotgun (WGS) entry which is preliminary data.</text>
</comment>
<dbReference type="Proteomes" id="UP000541558">
    <property type="component" value="Unassembled WGS sequence"/>
</dbReference>
<name>A0A8H5AQ04_9AGAR</name>
<dbReference type="OrthoDB" id="10266508at2759"/>
<dbReference type="PROSITE" id="PS50885">
    <property type="entry name" value="HAMP"/>
    <property type="match status" value="1"/>
</dbReference>
<feature type="domain" description="HAMP" evidence="1">
    <location>
        <begin position="180"/>
        <end position="215"/>
    </location>
</feature>
<organism evidence="2 3">
    <name type="scientific">Ephemerocybe angulata</name>
    <dbReference type="NCBI Taxonomy" id="980116"/>
    <lineage>
        <taxon>Eukaryota</taxon>
        <taxon>Fungi</taxon>
        <taxon>Dikarya</taxon>
        <taxon>Basidiomycota</taxon>
        <taxon>Agaricomycotina</taxon>
        <taxon>Agaricomycetes</taxon>
        <taxon>Agaricomycetidae</taxon>
        <taxon>Agaricales</taxon>
        <taxon>Agaricineae</taxon>
        <taxon>Psathyrellaceae</taxon>
        <taxon>Ephemerocybe</taxon>
    </lineage>
</organism>